<name>A0A0C2VMR6_9BACL</name>
<protein>
    <submittedName>
        <fullName evidence="1">Uncharacterized protein</fullName>
    </submittedName>
</protein>
<evidence type="ECO:0000313" key="2">
    <source>
        <dbReference type="Proteomes" id="UP000031938"/>
    </source>
</evidence>
<dbReference type="PATRIC" id="fig|889306.3.peg.2855"/>
<proteinExistence type="predicted"/>
<gene>
    <name evidence="1" type="ORF">KP78_28420</name>
</gene>
<dbReference type="EMBL" id="JXRP01000018">
    <property type="protein sequence ID" value="KIL45298.1"/>
    <property type="molecule type" value="Genomic_DNA"/>
</dbReference>
<accession>A0A0C2VMR6</accession>
<comment type="caution">
    <text evidence="1">The sequence shown here is derived from an EMBL/GenBank/DDBJ whole genome shotgun (WGS) entry which is preliminary data.</text>
</comment>
<dbReference type="Proteomes" id="UP000031938">
    <property type="component" value="Unassembled WGS sequence"/>
</dbReference>
<sequence>MAKRYRGKSLKKLPSKGRGQCPLCAKKRIKLLYAHKTDSNVLIKVCKNCRNK</sequence>
<evidence type="ECO:0000313" key="1">
    <source>
        <dbReference type="EMBL" id="KIL45298.1"/>
    </source>
</evidence>
<reference evidence="1 2" key="1">
    <citation type="submission" date="2015-01" db="EMBL/GenBank/DDBJ databases">
        <title>Genome sequencing of Jeotgalibacillus soli.</title>
        <authorList>
            <person name="Goh K.M."/>
            <person name="Chan K.-G."/>
            <person name="Yaakop A.S."/>
            <person name="Ee R."/>
            <person name="Gan H.M."/>
            <person name="Chan C.S."/>
        </authorList>
    </citation>
    <scope>NUCLEOTIDE SEQUENCE [LARGE SCALE GENOMIC DNA]</scope>
    <source>
        <strain evidence="1 2">P9</strain>
    </source>
</reference>
<dbReference type="STRING" id="889306.KP78_28420"/>
<organism evidence="1 2">
    <name type="scientific">Jeotgalibacillus soli</name>
    <dbReference type="NCBI Taxonomy" id="889306"/>
    <lineage>
        <taxon>Bacteria</taxon>
        <taxon>Bacillati</taxon>
        <taxon>Bacillota</taxon>
        <taxon>Bacilli</taxon>
        <taxon>Bacillales</taxon>
        <taxon>Caryophanaceae</taxon>
        <taxon>Jeotgalibacillus</taxon>
    </lineage>
</organism>
<dbReference type="AlphaFoldDB" id="A0A0C2VMR6"/>
<keyword evidence="2" id="KW-1185">Reference proteome</keyword>